<evidence type="ECO:0000256" key="1">
    <source>
        <dbReference type="ARBA" id="ARBA00004651"/>
    </source>
</evidence>
<dbReference type="Pfam" id="PF01943">
    <property type="entry name" value="Polysacc_synt"/>
    <property type="match status" value="1"/>
</dbReference>
<evidence type="ECO:0000256" key="6">
    <source>
        <dbReference type="SAM" id="Phobius"/>
    </source>
</evidence>
<dbReference type="InterPro" id="IPR050833">
    <property type="entry name" value="Poly_Biosynth_Transport"/>
</dbReference>
<reference evidence="7" key="1">
    <citation type="journal article" date="2021" name="PLoS Genet.">
        <title>Mobile Type VI secretion system loci of the gut Bacteroidales display extensive intra-ecosystem transfer, multi-species spread and geographical clustering.</title>
        <authorList>
            <person name="Garcia-Bayona L."/>
            <person name="Coyne M.J."/>
            <person name="Comstock L.E."/>
        </authorList>
    </citation>
    <scope>NUCLEOTIDE SEQUENCE</scope>
    <source>
        <strain evidence="7">CL11T00C20</strain>
    </source>
</reference>
<comment type="subcellular location">
    <subcellularLocation>
        <location evidence="1">Cell membrane</location>
        <topology evidence="1">Multi-pass membrane protein</topology>
    </subcellularLocation>
</comment>
<feature type="transmembrane region" description="Helical" evidence="6">
    <location>
        <begin position="112"/>
        <end position="131"/>
    </location>
</feature>
<feature type="transmembrane region" description="Helical" evidence="6">
    <location>
        <begin position="12"/>
        <end position="29"/>
    </location>
</feature>
<feature type="transmembrane region" description="Helical" evidence="6">
    <location>
        <begin position="143"/>
        <end position="161"/>
    </location>
</feature>
<dbReference type="PANTHER" id="PTHR30250">
    <property type="entry name" value="PST FAMILY PREDICTED COLANIC ACID TRANSPORTER"/>
    <property type="match status" value="1"/>
</dbReference>
<feature type="transmembrane region" description="Helical" evidence="6">
    <location>
        <begin position="84"/>
        <end position="105"/>
    </location>
</feature>
<organism evidence="7 8">
    <name type="scientific">Bacteroides eggerthii</name>
    <dbReference type="NCBI Taxonomy" id="28111"/>
    <lineage>
        <taxon>Bacteria</taxon>
        <taxon>Pseudomonadati</taxon>
        <taxon>Bacteroidota</taxon>
        <taxon>Bacteroidia</taxon>
        <taxon>Bacteroidales</taxon>
        <taxon>Bacteroidaceae</taxon>
        <taxon>Bacteroides</taxon>
    </lineage>
</organism>
<dbReference type="AlphaFoldDB" id="A0A975KCP6"/>
<evidence type="ECO:0000313" key="7">
    <source>
        <dbReference type="EMBL" id="QUT43503.1"/>
    </source>
</evidence>
<dbReference type="GO" id="GO:0005886">
    <property type="term" value="C:plasma membrane"/>
    <property type="evidence" value="ECO:0007669"/>
    <property type="project" value="UniProtKB-SubCell"/>
</dbReference>
<evidence type="ECO:0000256" key="5">
    <source>
        <dbReference type="ARBA" id="ARBA00023136"/>
    </source>
</evidence>
<proteinExistence type="predicted"/>
<dbReference type="KEGG" id="beg:INE88_00285"/>
<evidence type="ECO:0000313" key="8">
    <source>
        <dbReference type="Proteomes" id="UP000679226"/>
    </source>
</evidence>
<dbReference type="InterPro" id="IPR002797">
    <property type="entry name" value="Polysacc_synth"/>
</dbReference>
<protein>
    <submittedName>
        <fullName evidence="7">O-antigen transporter</fullName>
    </submittedName>
</protein>
<sequence>MVLGVEKYGIYIYAYTIMNYFTLFVSYGFEYSATKKVSLIRDNHKMLEEIYSSIMLLRFIFNILVSLIVTFLVLFIPFFKDEATLYSCGVLLVWGQTIMPLWLYQGLEKMKFITLISFLSRLMSVLLIFALVRKTHDYSDVLLLQGLGYIIGAIISLYVVFENFSIIE</sequence>
<dbReference type="PANTHER" id="PTHR30250:SF11">
    <property type="entry name" value="O-ANTIGEN TRANSPORTER-RELATED"/>
    <property type="match status" value="1"/>
</dbReference>
<accession>A0A975KCP6</accession>
<dbReference type="Proteomes" id="UP000679226">
    <property type="component" value="Chromosome"/>
</dbReference>
<keyword evidence="5 6" id="KW-0472">Membrane</keyword>
<evidence type="ECO:0000256" key="3">
    <source>
        <dbReference type="ARBA" id="ARBA00022692"/>
    </source>
</evidence>
<feature type="transmembrane region" description="Helical" evidence="6">
    <location>
        <begin position="50"/>
        <end position="78"/>
    </location>
</feature>
<evidence type="ECO:0000256" key="4">
    <source>
        <dbReference type="ARBA" id="ARBA00022989"/>
    </source>
</evidence>
<dbReference type="EMBL" id="CP072227">
    <property type="protein sequence ID" value="QUT43503.1"/>
    <property type="molecule type" value="Genomic_DNA"/>
</dbReference>
<keyword evidence="4 6" id="KW-1133">Transmembrane helix</keyword>
<keyword evidence="3 6" id="KW-0812">Transmembrane</keyword>
<name>A0A975KCP6_9BACE</name>
<gene>
    <name evidence="7" type="primary">rfbX</name>
    <name evidence="7" type="ORF">INE88_00285</name>
</gene>
<keyword evidence="2" id="KW-1003">Cell membrane</keyword>
<evidence type="ECO:0000256" key="2">
    <source>
        <dbReference type="ARBA" id="ARBA00022475"/>
    </source>
</evidence>